<reference evidence="3 4" key="1">
    <citation type="submission" date="2018-03" db="EMBL/GenBank/DDBJ databases">
        <authorList>
            <person name="Guldener U."/>
        </authorList>
    </citation>
    <scope>NUCLEOTIDE SEQUENCE [LARGE SCALE GENOMIC DNA]</scope>
    <source>
        <strain evidence="3 4">DAOM196992</strain>
    </source>
</reference>
<dbReference type="EMBL" id="OOIP01000009">
    <property type="protein sequence ID" value="SPO38088.1"/>
    <property type="molecule type" value="Genomic_DNA"/>
</dbReference>
<evidence type="ECO:0000256" key="2">
    <source>
        <dbReference type="SAM" id="SignalP"/>
    </source>
</evidence>
<keyword evidence="2" id="KW-0732">Signal</keyword>
<evidence type="ECO:0000313" key="4">
    <source>
        <dbReference type="Proteomes" id="UP000323386"/>
    </source>
</evidence>
<feature type="signal peptide" evidence="2">
    <location>
        <begin position="1"/>
        <end position="26"/>
    </location>
</feature>
<sequence length="419" mass="46685">MRHTFCRTVALCAALPLLHLVPAVVAPRTPPVESAFQAIGDHLLGGEDEAAAHAIDTSGMEQELWQLIRGNDAPAAASHANYQLNHPDALYGQGGHQVPPFYQHDHQAAPSYQHDYPYAADHGASFYHHAGQEMDYGHPQPGHGYQTGTGYGHHQAPEHPLSIYDYADLPEGVVGPQSSGYNHYGGQGYAGYPSHDGAGSSARQQVTSEHAHLAILPDTSGQQPKTVGSTVIERVKNVTPTPPVPKDIIEEPAFETAKVNRALRTSTRVEHMQRIMLAPPELQGVYLRHYREHLLATFPGELVDRIHFVRNADLVFPANLAQTFKRARYFYFKKEKGDFRIFPFRYAFGRIEEPLHLQDYVVNAVVDPARTEGDFCLASVIAQHHDFASKDKYSSEYRRFYLGELRIPKQLLGPYAKDL</sequence>
<evidence type="ECO:0000256" key="1">
    <source>
        <dbReference type="SAM" id="MobiDB-lite"/>
    </source>
</evidence>
<protein>
    <submittedName>
        <fullName evidence="3">Uncharacterized protein</fullName>
    </submittedName>
</protein>
<proteinExistence type="predicted"/>
<dbReference type="Proteomes" id="UP000323386">
    <property type="component" value="Unassembled WGS sequence"/>
</dbReference>
<name>A0A5C3F0Y7_9BASI</name>
<gene>
    <name evidence="3" type="ORF">PSFLO_03565</name>
</gene>
<organism evidence="3 4">
    <name type="scientific">Pseudozyma flocculosa</name>
    <dbReference type="NCBI Taxonomy" id="84751"/>
    <lineage>
        <taxon>Eukaryota</taxon>
        <taxon>Fungi</taxon>
        <taxon>Dikarya</taxon>
        <taxon>Basidiomycota</taxon>
        <taxon>Ustilaginomycotina</taxon>
        <taxon>Ustilaginomycetes</taxon>
        <taxon>Ustilaginales</taxon>
        <taxon>Ustilaginaceae</taxon>
        <taxon>Pseudozyma</taxon>
    </lineage>
</organism>
<keyword evidence="4" id="KW-1185">Reference proteome</keyword>
<feature type="region of interest" description="Disordered" evidence="1">
    <location>
        <begin position="131"/>
        <end position="158"/>
    </location>
</feature>
<accession>A0A5C3F0Y7</accession>
<dbReference type="AlphaFoldDB" id="A0A5C3F0Y7"/>
<evidence type="ECO:0000313" key="3">
    <source>
        <dbReference type="EMBL" id="SPO38088.1"/>
    </source>
</evidence>
<feature type="chain" id="PRO_5022932766" evidence="2">
    <location>
        <begin position="27"/>
        <end position="419"/>
    </location>
</feature>